<dbReference type="EMBL" id="KL205735">
    <property type="protein sequence ID" value="KFV73674.1"/>
    <property type="molecule type" value="Genomic_DNA"/>
</dbReference>
<dbReference type="PANTHER" id="PTHR21220:SF0">
    <property type="entry name" value="DNA-DEPENDENT METALLOPROTEASE SPRTN"/>
    <property type="match status" value="1"/>
</dbReference>
<dbReference type="InterPro" id="IPR044245">
    <property type="entry name" value="Spartan"/>
</dbReference>
<reference evidence="5 6" key="1">
    <citation type="submission" date="2014-04" db="EMBL/GenBank/DDBJ databases">
        <title>Genome evolution of avian class.</title>
        <authorList>
            <person name="Zhang G."/>
            <person name="Li C."/>
        </authorList>
    </citation>
    <scope>NUCLEOTIDE SEQUENCE [LARGE SCALE GENOMIC DNA]</scope>
    <source>
        <strain evidence="5">BGI_N308</strain>
    </source>
</reference>
<keyword evidence="6" id="KW-1185">Reference proteome</keyword>
<dbReference type="InterPro" id="IPR006640">
    <property type="entry name" value="SprT-like_domain"/>
</dbReference>
<dbReference type="SMART" id="SM00731">
    <property type="entry name" value="SprT"/>
    <property type="match status" value="1"/>
</dbReference>
<evidence type="ECO:0000256" key="1">
    <source>
        <dbReference type="ARBA" id="ARBA00004123"/>
    </source>
</evidence>
<accession>A0A093J3W3</accession>
<dbReference type="Pfam" id="PF22934">
    <property type="entry name" value="SPRTN_ZBD"/>
    <property type="match status" value="1"/>
</dbReference>
<feature type="non-terminal residue" evidence="5">
    <location>
        <position position="332"/>
    </location>
</feature>
<feature type="domain" description="SprT-like" evidence="4">
    <location>
        <begin position="1"/>
        <end position="138"/>
    </location>
</feature>
<dbReference type="GO" id="GO:0004222">
    <property type="term" value="F:metalloendopeptidase activity"/>
    <property type="evidence" value="ECO:0007669"/>
    <property type="project" value="InterPro"/>
</dbReference>
<feature type="compositionally biased region" description="Basic and acidic residues" evidence="3">
    <location>
        <begin position="141"/>
        <end position="153"/>
    </location>
</feature>
<name>A0A093J3W3_STRCA</name>
<sequence>CAGVCSYEGKGGMCSIRLSEPLLKLRPRKDLVETLLHEMIHALLFVTNNDKDRESHGPEFRKHMRRINRLTGANVTIYHNFHDEVDLYRQHWWRCNGPCQYRKPYFGYVKRSMNRAPSARDFWWVEHQETCGGTFTKVKEPENFSKKAKEKTQPAKLSNSKSTDKGKMHVGDAQNLIPFSGKGYLLGGGDSELSEKSVISSSSVKNNEASKTSPRNGIFFPLYTDDAREKINFTSKREFPVLSVANTKAYKTVNGSPVKIARVTEEKSNQGPTKGKRVLPCPDRTPKQTCFEQTTAAQVVSSKRRSLECTGTLQQWPKMEDKTAFENYFIKK</sequence>
<evidence type="ECO:0000259" key="4">
    <source>
        <dbReference type="SMART" id="SM00731"/>
    </source>
</evidence>
<dbReference type="GO" id="GO:0003697">
    <property type="term" value="F:single-stranded DNA binding"/>
    <property type="evidence" value="ECO:0007669"/>
    <property type="project" value="InterPro"/>
</dbReference>
<dbReference type="GO" id="GO:0031593">
    <property type="term" value="F:polyubiquitin modification-dependent protein binding"/>
    <property type="evidence" value="ECO:0007669"/>
    <property type="project" value="TreeGrafter"/>
</dbReference>
<keyword evidence="2" id="KW-0539">Nucleus</keyword>
<evidence type="ECO:0000256" key="3">
    <source>
        <dbReference type="SAM" id="MobiDB-lite"/>
    </source>
</evidence>
<dbReference type="PANTHER" id="PTHR21220">
    <property type="entry name" value="DNA-DEPENDENT METALLOPROTEASE SPRTN"/>
    <property type="match status" value="1"/>
</dbReference>
<comment type="subcellular location">
    <subcellularLocation>
        <location evidence="1">Nucleus</location>
    </subcellularLocation>
</comment>
<dbReference type="Pfam" id="PF10263">
    <property type="entry name" value="SprT-like"/>
    <property type="match status" value="1"/>
</dbReference>
<evidence type="ECO:0000313" key="5">
    <source>
        <dbReference type="EMBL" id="KFV73674.1"/>
    </source>
</evidence>
<feature type="non-terminal residue" evidence="5">
    <location>
        <position position="1"/>
    </location>
</feature>
<evidence type="ECO:0000313" key="6">
    <source>
        <dbReference type="Proteomes" id="UP000053584"/>
    </source>
</evidence>
<dbReference type="InterPro" id="IPR055220">
    <property type="entry name" value="SPRTN_ZBD"/>
</dbReference>
<feature type="region of interest" description="Disordered" evidence="3">
    <location>
        <begin position="141"/>
        <end position="168"/>
    </location>
</feature>
<organism evidence="5 6">
    <name type="scientific">Struthio camelus australis</name>
    <dbReference type="NCBI Taxonomy" id="441894"/>
    <lineage>
        <taxon>Eukaryota</taxon>
        <taxon>Metazoa</taxon>
        <taxon>Chordata</taxon>
        <taxon>Craniata</taxon>
        <taxon>Vertebrata</taxon>
        <taxon>Euteleostomi</taxon>
        <taxon>Archelosauria</taxon>
        <taxon>Archosauria</taxon>
        <taxon>Dinosauria</taxon>
        <taxon>Saurischia</taxon>
        <taxon>Theropoda</taxon>
        <taxon>Coelurosauria</taxon>
        <taxon>Aves</taxon>
        <taxon>Palaeognathae</taxon>
        <taxon>Struthioniformes</taxon>
        <taxon>Struthionidae</taxon>
        <taxon>Struthio</taxon>
    </lineage>
</organism>
<dbReference type="STRING" id="441894.ENSSCUP00000000440"/>
<dbReference type="Proteomes" id="UP000053584">
    <property type="component" value="Unassembled WGS sequence"/>
</dbReference>
<evidence type="ECO:0000256" key="2">
    <source>
        <dbReference type="ARBA" id="ARBA00023242"/>
    </source>
</evidence>
<dbReference type="GO" id="GO:0006974">
    <property type="term" value="P:DNA damage response"/>
    <property type="evidence" value="ECO:0007669"/>
    <property type="project" value="InterPro"/>
</dbReference>
<gene>
    <name evidence="5" type="ORF">N308_14134</name>
</gene>
<dbReference type="AlphaFoldDB" id="A0A093J3W3"/>
<proteinExistence type="predicted"/>
<protein>
    <submittedName>
        <fullName evidence="5">SprT-like domain-containing protein Spartan</fullName>
    </submittedName>
</protein>
<dbReference type="GO" id="GO:0005634">
    <property type="term" value="C:nucleus"/>
    <property type="evidence" value="ECO:0007669"/>
    <property type="project" value="UniProtKB-SubCell"/>
</dbReference>